<dbReference type="PANTHER" id="PTHR36927">
    <property type="entry name" value="BLR4337 PROTEIN"/>
    <property type="match status" value="1"/>
</dbReference>
<feature type="transmembrane region" description="Helical" evidence="1">
    <location>
        <begin position="337"/>
        <end position="358"/>
    </location>
</feature>
<dbReference type="Proteomes" id="UP000078532">
    <property type="component" value="Unassembled WGS sequence"/>
</dbReference>
<keyword evidence="1" id="KW-0812">Transmembrane</keyword>
<evidence type="ECO:0000313" key="3">
    <source>
        <dbReference type="EMBL" id="OAT85320.1"/>
    </source>
</evidence>
<feature type="domain" description="Acyltransferase 3" evidence="2">
    <location>
        <begin position="15"/>
        <end position="357"/>
    </location>
</feature>
<feature type="transmembrane region" description="Helical" evidence="1">
    <location>
        <begin position="138"/>
        <end position="158"/>
    </location>
</feature>
<comment type="caution">
    <text evidence="3">The sequence shown here is derived from an EMBL/GenBank/DDBJ whole genome shotgun (WGS) entry which is preliminary data.</text>
</comment>
<accession>A0A1B7LGX1</accession>
<dbReference type="OrthoDB" id="5446016at2"/>
<dbReference type="GO" id="GO:0016747">
    <property type="term" value="F:acyltransferase activity, transferring groups other than amino-acyl groups"/>
    <property type="evidence" value="ECO:0007669"/>
    <property type="project" value="InterPro"/>
</dbReference>
<dbReference type="EMBL" id="LYVF01000063">
    <property type="protein sequence ID" value="OAT85320.1"/>
    <property type="molecule type" value="Genomic_DNA"/>
</dbReference>
<dbReference type="AlphaFoldDB" id="A0A1B7LGX1"/>
<dbReference type="Pfam" id="PF01757">
    <property type="entry name" value="Acyl_transf_3"/>
    <property type="match status" value="1"/>
</dbReference>
<organism evidence="3 4">
    <name type="scientific">Desulfotomaculum copahuensis</name>
    <dbReference type="NCBI Taxonomy" id="1838280"/>
    <lineage>
        <taxon>Bacteria</taxon>
        <taxon>Bacillati</taxon>
        <taxon>Bacillota</taxon>
        <taxon>Clostridia</taxon>
        <taxon>Eubacteriales</taxon>
        <taxon>Desulfotomaculaceae</taxon>
        <taxon>Desulfotomaculum</taxon>
    </lineage>
</organism>
<name>A0A1B7LGX1_9FIRM</name>
<dbReference type="STRING" id="1838280.A6M21_17305"/>
<keyword evidence="1" id="KW-1133">Transmembrane helix</keyword>
<keyword evidence="1" id="KW-0472">Membrane</keyword>
<keyword evidence="4" id="KW-1185">Reference proteome</keyword>
<reference evidence="3 4" key="1">
    <citation type="submission" date="2016-04" db="EMBL/GenBank/DDBJ databases">
        <authorList>
            <person name="Evans L.H."/>
            <person name="Alamgir A."/>
            <person name="Owens N."/>
            <person name="Weber N.D."/>
            <person name="Virtaneva K."/>
            <person name="Barbian K."/>
            <person name="Babar A."/>
            <person name="Rosenke K."/>
        </authorList>
    </citation>
    <scope>NUCLEOTIDE SEQUENCE [LARGE SCALE GENOMIC DNA]</scope>
    <source>
        <strain evidence="3 4">LMa1</strain>
    </source>
</reference>
<gene>
    <name evidence="3" type="ORF">A6M21_17305</name>
</gene>
<feature type="transmembrane region" description="Helical" evidence="1">
    <location>
        <begin position="174"/>
        <end position="195"/>
    </location>
</feature>
<evidence type="ECO:0000313" key="4">
    <source>
        <dbReference type="Proteomes" id="UP000078532"/>
    </source>
</evidence>
<dbReference type="PANTHER" id="PTHR36927:SF4">
    <property type="entry name" value="BLR5718 PROTEIN"/>
    <property type="match status" value="1"/>
</dbReference>
<feature type="transmembrane region" description="Helical" evidence="1">
    <location>
        <begin position="51"/>
        <end position="76"/>
    </location>
</feature>
<dbReference type="RefSeq" id="WP_066666906.1">
    <property type="nucleotide sequence ID" value="NZ_LYVF01000063.1"/>
</dbReference>
<protein>
    <recommendedName>
        <fullName evidence="2">Acyltransferase 3 domain-containing protein</fullName>
    </recommendedName>
</protein>
<dbReference type="InterPro" id="IPR050623">
    <property type="entry name" value="Glucan_succinyl_AcylTrfase"/>
</dbReference>
<feature type="transmembrane region" description="Helical" evidence="1">
    <location>
        <begin position="236"/>
        <end position="256"/>
    </location>
</feature>
<evidence type="ECO:0000256" key="1">
    <source>
        <dbReference type="SAM" id="Phobius"/>
    </source>
</evidence>
<dbReference type="InterPro" id="IPR002656">
    <property type="entry name" value="Acyl_transf_3_dom"/>
</dbReference>
<feature type="transmembrane region" description="Helical" evidence="1">
    <location>
        <begin position="97"/>
        <end position="118"/>
    </location>
</feature>
<sequence length="367" mass="41723">MSNISPNRSSERLFFVDNLRIVLSVLVVLYHLAVIYAANTAFYYLEPSKDLAAKTILVIFQLLNQAYFMGFFFLLSGHFTPRSFDRKGKITFLKDRLLRLGVPLLLFYFLLSPLSWFLAQNTPSSQYKLTTPFTMGPLWFVAMLLIFDLCYVLFRLFIKNKTAYPAKECKPPKLRFIVVFILGLAIISYLLRIIIPFGMPILGFPSLAYLPQYLSFFMVGIIASRRNWFKTIPSKLGIVGFILAIVSTIILFPLALSGKSAFLGGGHWQSGVYALWDSIFSVGISLCLLTFFRHFFNHQRGFAQFLSKHSFTVYVIHVPIIVFIAISLRGIHPEQLLKYGLAALIGIPVCFAVAYLICKIPFADRVL</sequence>
<feature type="transmembrane region" description="Helical" evidence="1">
    <location>
        <begin position="311"/>
        <end position="331"/>
    </location>
</feature>
<evidence type="ECO:0000259" key="2">
    <source>
        <dbReference type="Pfam" id="PF01757"/>
    </source>
</evidence>
<proteinExistence type="predicted"/>
<feature type="transmembrane region" description="Helical" evidence="1">
    <location>
        <begin position="201"/>
        <end position="224"/>
    </location>
</feature>
<feature type="transmembrane region" description="Helical" evidence="1">
    <location>
        <begin position="21"/>
        <end position="45"/>
    </location>
</feature>
<feature type="transmembrane region" description="Helical" evidence="1">
    <location>
        <begin position="268"/>
        <end position="291"/>
    </location>
</feature>